<dbReference type="Gene3D" id="1.20.1270.90">
    <property type="entry name" value="AF1782-like"/>
    <property type="match status" value="21"/>
</dbReference>
<organism evidence="1 2">
    <name type="scientific">Paenibacillus phytohabitans</name>
    <dbReference type="NCBI Taxonomy" id="2654978"/>
    <lineage>
        <taxon>Bacteria</taxon>
        <taxon>Bacillati</taxon>
        <taxon>Bacillota</taxon>
        <taxon>Bacilli</taxon>
        <taxon>Bacillales</taxon>
        <taxon>Paenibacillaceae</taxon>
        <taxon>Paenibacillus</taxon>
    </lineage>
</organism>
<dbReference type="EMBL" id="WHOB01000082">
    <property type="protein sequence ID" value="NOU82595.1"/>
    <property type="molecule type" value="Genomic_DNA"/>
</dbReference>
<reference evidence="1 2" key="1">
    <citation type="submission" date="2019-10" db="EMBL/GenBank/DDBJ databases">
        <title>Description of Paenibacillus terricola sp. nov.</title>
        <authorList>
            <person name="Carlier A."/>
            <person name="Qi S."/>
        </authorList>
    </citation>
    <scope>NUCLEOTIDE SEQUENCE [LARGE SCALE GENOMIC DNA]</scope>
    <source>
        <strain evidence="1 2">LMG 31459</strain>
    </source>
</reference>
<protein>
    <recommendedName>
        <fullName evidence="3">Gram-positive cocci surface proteins LPxTG domain-containing protein</fullName>
    </recommendedName>
</protein>
<name>A0ABX1YS59_9BACL</name>
<feature type="non-terminal residue" evidence="1">
    <location>
        <position position="2056"/>
    </location>
</feature>
<dbReference type="RefSeq" id="WP_171719915.1">
    <property type="nucleotide sequence ID" value="NZ_WHOB01000082.1"/>
</dbReference>
<evidence type="ECO:0000313" key="1">
    <source>
        <dbReference type="EMBL" id="NOU82595.1"/>
    </source>
</evidence>
<sequence>MKIMEEKALRFKRIIALLLVFAMVIPTGLIHAADLVLKEDANIVKQMPSGLTELEGIIDVTDEPYEAEIIVTSAYGILAYSPQSVQLSIEEENPVGKRIVGNKLLIDQGAPAGTITIKAVLPGNYYTTHTITVNSGGGTQQPAQPRIAHTLLDTSDLNHLIVSATALDGGIHNVQIRTFYKNASGMVGGDISNLTREGNSSVFSADITDQVSSKMRDSNAYEMTYFFTMSNEDEEFLQYPEVIDMNSLEGALTVKLADPPDLSTAAIVEHTPPVVTSFDNIPATFKITQLQEGEVPTINVYYRSELNSNSLSIVKGMGQLTHVDGDTYTVNLADPEFKQLKAHTIEYFISTNRGNQWVYYPQGMNPSALTGLYSTSIPRELYGSEEPEEPEEPEIKKADLESKIFEASDLWFNSIEGNGVGEYSRQARDALLDALMQAEDVYYFSENQMQINNAYQMLSDAIEIFRAAAVTPLQAIINDAQWQYDYYPIGSDFDQYPAEAKNALGAAITSAKEWNNPTSTEAELDAAYQALDAAITKFLDSIIKRGDPSVLQEKIDEIHNILIFTSEGDGPGQYPYSAYRDLDSVIDAANHLIFYSGTQAQINEAYENLKDAFQIFLDAKNPDADKVALQAAIETAKAFLNNNVVGTKVGQYPENSKNILQGSIDAAWETLINLMSTQIEVDQALTSVNNTLADFKASVLVQGNQLFLHVTIIDAKELLDNSPVGEGAGQFPSDAMHALEAAIGVAETAISGPMTQVELDEARQVLETAVTTFKAAEIKAVDKTALQGKIDDATSAYNMSRVGTDFGEYPAEAKTALKAAIDAAKVLIDKSAASQAEIDAATQTLNAAITTFYAAAVEMGDYLKLQEKVIEARSLYRESPRGDGIGAYPDAAFNDFDEAIELANEIATYLASQTKLDKALQALSDAMEKFEESVIKAGDNTALQAAITEAKILLEGSTEGNAVGEYPLEAMDLLASAITDAENLANEEATQVAMDEAILTLNNAVAAFEAAVIKEGNSTELQLKIEAARNLLSFSAEGDRPGEYPSEAFDALDKAVEAAETLMDSPGTQQQIDDAHHDLVQAIEAFENAKIQEGEYAPLLMALSEAMTLYDTSPEGYGAGQYWPEVKELFMTAIEEANIVAGGPSTQEEIEEALQTLADAVEDFQKSVVRAGDSTNLQLAITELTTLLSNSKEGDDAGEYPAGSKAILQAAVTAASNVISEPATQQEIDQAYEELIDAAGIFIAKIIPAGNISKALEKIYEVGRLLEASKAGTGVGQYPAEAIAALEAVFDAAIIVVDKPSSQVKLDATYQALVDAVDVFKKAQIQAGDTEEADVVVSSAETLLRDSVVGEGVGEYPLAAKTTLEAAIAAAKEVFEQPATQAQIDTAKAALEAAITTFKNTVNKEGSSEEADAVVSEAETLLRDSIVGEGVGQYPLSAKTTLEAAIAAAKEVFEQPATQAQIDTAKTTLEAAIKAFEAGVNKEGSSEEADAVVTEAGTLLEDSVVGEGVGEYPLAAKTTLEAAIAAAKEVLEQPATQAQIDTAKAALEAAITTFKNTVNKEGSSEEADAAVTGAETLLRDSIVGEGVGQYPLSAKTTLEAAITAAKEVFEQPATQVQIDTAKAALEAAVATFKNAVNKEGSSEEADVVVSSAETLLRDSIVGEGIGQYPLSAKTSLEAAITAAKEVFEQPATQAQIDTAKAALEAAITAFVAKVNGAGSSEEADAVVIGAETLLKDSVVGEGIGEYPLAAKTTLEAAIAAAKEVFENPATQAQIDEAKATLEAAISTFEAEVNKEGSSEEADAAVTEAEALLVDVPVGEGVGQYPSEAVDVLKAAIKAAKEVFENPATQAQIDEAKATLEAAITAFEAAVNKEGSSEEVDAAVTEAEALLVDVPVGEGVGQYPSEAVDVLKAAIKAAKEVFENPATQAQIDAAKATLDAAITTFEAAVNKEGNSEEADAAVTEAETLLVDVPVGDGVGQYPSEAVDVLKAAIKAAKEVFENPATQAQIDAAKATLEAAMTTFEAAVNKEGNSEEADAAVTEAETLLVDVPVGDSVG</sequence>
<proteinExistence type="predicted"/>
<dbReference type="Pfam" id="PF07554">
    <property type="entry name" value="FIVAR"/>
    <property type="match status" value="14"/>
</dbReference>
<evidence type="ECO:0000313" key="2">
    <source>
        <dbReference type="Proteomes" id="UP000596857"/>
    </source>
</evidence>
<evidence type="ECO:0008006" key="3">
    <source>
        <dbReference type="Google" id="ProtNLM"/>
    </source>
</evidence>
<gene>
    <name evidence="1" type="ORF">GC101_27405</name>
</gene>
<comment type="caution">
    <text evidence="1">The sequence shown here is derived from an EMBL/GenBank/DDBJ whole genome shotgun (WGS) entry which is preliminary data.</text>
</comment>
<accession>A0ABX1YS59</accession>
<keyword evidence="2" id="KW-1185">Reference proteome</keyword>
<dbReference type="Proteomes" id="UP000596857">
    <property type="component" value="Unassembled WGS sequence"/>
</dbReference>